<dbReference type="InterPro" id="IPR013320">
    <property type="entry name" value="ConA-like_dom_sf"/>
</dbReference>
<dbReference type="InterPro" id="IPR018053">
    <property type="entry name" value="Glyco_hydro_32_AS"/>
</dbReference>
<evidence type="ECO:0000256" key="1">
    <source>
        <dbReference type="ARBA" id="ARBA00009902"/>
    </source>
</evidence>
<name>A0AAW2ZBQ0_9EUKA</name>
<evidence type="ECO:0000256" key="2">
    <source>
        <dbReference type="ARBA" id="ARBA00022801"/>
    </source>
</evidence>
<keyword evidence="9" id="KW-1185">Reference proteome</keyword>
<sequence length="470" mass="52870">MKITALLLLLSSFVLSQTFKEKYRPQLHFTPPKYWMNDPNGMIYMNGEYHFWGHAKSKDMVHWEHLPVALYEEDGIAMWSGTAIQPQDSNNTMVLLYAGMDRKKGIQTTNVAFSKDNGKTFNKYQNNPVINPNLRDFRDPKIFYYAPGNYYVVVVVLSDKSVVRFHKTVDFLTFQIMSEFGPAGAAGGWECPDVFEMKVSGTTESKYVVMVSTSGTIGYFVGSFNGTHFSNHQPWIRLDMGTDFYAAQTFNGLPDQRRVIMGWMCNFGYVGSQPTDPWRGVQTYPRELLLVKNNDSYKIASQLVRETHLLVNRTVSHAFHVDVDSEQELTFKDARGRVSVIGVQVELKSDTKGFGIKVLMSADGSEYTLIDYNVATKKLRIDRSKSGNVDFNENFLKANAEMEVVPDKDGVVMVDVLVDVSAVEVFANQVAMSAVVFPNAASSDGLAFVSHGSSVLKNFVEVDLNSMYDK</sequence>
<feature type="domain" description="Glycosyl hydrolase family 32 N-terminal" evidence="6">
    <location>
        <begin position="28"/>
        <end position="294"/>
    </location>
</feature>
<dbReference type="GO" id="GO:0005737">
    <property type="term" value="C:cytoplasm"/>
    <property type="evidence" value="ECO:0007669"/>
    <property type="project" value="TreeGrafter"/>
</dbReference>
<dbReference type="SUPFAM" id="SSF49899">
    <property type="entry name" value="Concanavalin A-like lectins/glucanases"/>
    <property type="match status" value="1"/>
</dbReference>
<feature type="chain" id="PRO_5043991352" evidence="5">
    <location>
        <begin position="17"/>
        <end position="470"/>
    </location>
</feature>
<dbReference type="GO" id="GO:0004575">
    <property type="term" value="F:sucrose alpha-glucosidase activity"/>
    <property type="evidence" value="ECO:0007669"/>
    <property type="project" value="TreeGrafter"/>
</dbReference>
<dbReference type="Pfam" id="PF08244">
    <property type="entry name" value="Glyco_hydro_32C"/>
    <property type="match status" value="1"/>
</dbReference>
<dbReference type="InterPro" id="IPR001362">
    <property type="entry name" value="Glyco_hydro_32"/>
</dbReference>
<evidence type="ECO:0000256" key="5">
    <source>
        <dbReference type="SAM" id="SignalP"/>
    </source>
</evidence>
<dbReference type="InterPro" id="IPR023296">
    <property type="entry name" value="Glyco_hydro_beta-prop_sf"/>
</dbReference>
<feature type="domain" description="Glycosyl hydrolase family 32 C-terminal" evidence="7">
    <location>
        <begin position="316"/>
        <end position="455"/>
    </location>
</feature>
<accession>A0AAW2ZBQ0</accession>
<keyword evidence="3 4" id="KW-0326">Glycosidase</keyword>
<dbReference type="SUPFAM" id="SSF75005">
    <property type="entry name" value="Arabinanase/levansucrase/invertase"/>
    <property type="match status" value="1"/>
</dbReference>
<dbReference type="Gene3D" id="2.60.120.560">
    <property type="entry name" value="Exo-inulinase, domain 1"/>
    <property type="match status" value="1"/>
</dbReference>
<dbReference type="InterPro" id="IPR013189">
    <property type="entry name" value="Glyco_hydro_32_C"/>
</dbReference>
<evidence type="ECO:0000313" key="9">
    <source>
        <dbReference type="Proteomes" id="UP001431209"/>
    </source>
</evidence>
<dbReference type="AlphaFoldDB" id="A0AAW2ZBQ0"/>
<comment type="similarity">
    <text evidence="1 4">Belongs to the glycosyl hydrolase 32 family.</text>
</comment>
<dbReference type="Proteomes" id="UP001431209">
    <property type="component" value="Unassembled WGS sequence"/>
</dbReference>
<dbReference type="PROSITE" id="PS00609">
    <property type="entry name" value="GLYCOSYL_HYDROL_F32"/>
    <property type="match status" value="1"/>
</dbReference>
<gene>
    <name evidence="8" type="ORF">AKO1_001564</name>
</gene>
<dbReference type="SMART" id="SM00640">
    <property type="entry name" value="Glyco_32"/>
    <property type="match status" value="1"/>
</dbReference>
<evidence type="ECO:0000313" key="8">
    <source>
        <dbReference type="EMBL" id="KAL0486759.1"/>
    </source>
</evidence>
<dbReference type="CDD" id="cd18622">
    <property type="entry name" value="GH32_Inu-like"/>
    <property type="match status" value="1"/>
</dbReference>
<dbReference type="InterPro" id="IPR013148">
    <property type="entry name" value="Glyco_hydro_32_N"/>
</dbReference>
<dbReference type="PANTHER" id="PTHR42800:SF1">
    <property type="entry name" value="EXOINULINASE INUD (AFU_ORTHOLOGUE AFUA_5G00480)"/>
    <property type="match status" value="1"/>
</dbReference>
<evidence type="ECO:0000256" key="4">
    <source>
        <dbReference type="RuleBase" id="RU362110"/>
    </source>
</evidence>
<dbReference type="PANTHER" id="PTHR42800">
    <property type="entry name" value="EXOINULINASE INUD (AFU_ORTHOLOGUE AFUA_5G00480)"/>
    <property type="match status" value="1"/>
</dbReference>
<dbReference type="GO" id="GO:0005987">
    <property type="term" value="P:sucrose catabolic process"/>
    <property type="evidence" value="ECO:0007669"/>
    <property type="project" value="TreeGrafter"/>
</dbReference>
<organism evidence="8 9">
    <name type="scientific">Acrasis kona</name>
    <dbReference type="NCBI Taxonomy" id="1008807"/>
    <lineage>
        <taxon>Eukaryota</taxon>
        <taxon>Discoba</taxon>
        <taxon>Heterolobosea</taxon>
        <taxon>Tetramitia</taxon>
        <taxon>Eutetramitia</taxon>
        <taxon>Acrasidae</taxon>
        <taxon>Acrasis</taxon>
    </lineage>
</organism>
<reference evidence="8 9" key="1">
    <citation type="submission" date="2024-03" db="EMBL/GenBank/DDBJ databases">
        <title>The Acrasis kona genome and developmental transcriptomes reveal deep origins of eukaryotic multicellular pathways.</title>
        <authorList>
            <person name="Sheikh S."/>
            <person name="Fu C.-J."/>
            <person name="Brown M.W."/>
            <person name="Baldauf S.L."/>
        </authorList>
    </citation>
    <scope>NUCLEOTIDE SEQUENCE [LARGE SCALE GENOMIC DNA]</scope>
    <source>
        <strain evidence="8 9">ATCC MYA-3509</strain>
    </source>
</reference>
<evidence type="ECO:0000259" key="6">
    <source>
        <dbReference type="Pfam" id="PF00251"/>
    </source>
</evidence>
<dbReference type="EMBL" id="JAOPGA020001264">
    <property type="protein sequence ID" value="KAL0486759.1"/>
    <property type="molecule type" value="Genomic_DNA"/>
</dbReference>
<dbReference type="Gene3D" id="2.115.10.20">
    <property type="entry name" value="Glycosyl hydrolase domain, family 43"/>
    <property type="match status" value="1"/>
</dbReference>
<proteinExistence type="inferred from homology"/>
<protein>
    <submittedName>
        <fullName evidence="8">Levanase</fullName>
    </submittedName>
</protein>
<comment type="caution">
    <text evidence="8">The sequence shown here is derived from an EMBL/GenBank/DDBJ whole genome shotgun (WGS) entry which is preliminary data.</text>
</comment>
<feature type="signal peptide" evidence="5">
    <location>
        <begin position="1"/>
        <end position="16"/>
    </location>
</feature>
<evidence type="ECO:0000259" key="7">
    <source>
        <dbReference type="Pfam" id="PF08244"/>
    </source>
</evidence>
<keyword evidence="5" id="KW-0732">Signal</keyword>
<keyword evidence="2 4" id="KW-0378">Hydrolase</keyword>
<evidence type="ECO:0000256" key="3">
    <source>
        <dbReference type="ARBA" id="ARBA00023295"/>
    </source>
</evidence>
<dbReference type="Pfam" id="PF00251">
    <property type="entry name" value="Glyco_hydro_32N"/>
    <property type="match status" value="1"/>
</dbReference>